<dbReference type="Pfam" id="PF01547">
    <property type="entry name" value="SBP_bac_1"/>
    <property type="match status" value="1"/>
</dbReference>
<dbReference type="Gene3D" id="3.40.190.10">
    <property type="entry name" value="Periplasmic binding protein-like II"/>
    <property type="match status" value="2"/>
</dbReference>
<keyword evidence="3" id="KW-0408">Iron</keyword>
<keyword evidence="5" id="KW-1185">Reference proteome</keyword>
<evidence type="ECO:0000256" key="1">
    <source>
        <dbReference type="ARBA" id="ARBA00008520"/>
    </source>
</evidence>
<reference evidence="4 5" key="1">
    <citation type="submission" date="2020-09" db="EMBL/GenBank/DDBJ databases">
        <title>Draft genome of Gelidibacter salicanalis PAMC21136.</title>
        <authorList>
            <person name="Park H."/>
        </authorList>
    </citation>
    <scope>NUCLEOTIDE SEQUENCE [LARGE SCALE GENOMIC DNA]</scope>
    <source>
        <strain evidence="4 5">PAMC21136</strain>
    </source>
</reference>
<evidence type="ECO:0000256" key="3">
    <source>
        <dbReference type="PIRSR" id="PIRSR002825-1"/>
    </source>
</evidence>
<dbReference type="RefSeq" id="WP_199598015.1">
    <property type="nucleotide sequence ID" value="NZ_JAEHJZ010000009.1"/>
</dbReference>
<protein>
    <submittedName>
        <fullName evidence="4">Fe(3+) ABC transporter substrate-binding protein</fullName>
    </submittedName>
</protein>
<proteinExistence type="inferred from homology"/>
<dbReference type="AlphaFoldDB" id="A0A934NKE6"/>
<organism evidence="4 5">
    <name type="scientific">Gelidibacter salicanalis</name>
    <dbReference type="NCBI Taxonomy" id="291193"/>
    <lineage>
        <taxon>Bacteria</taxon>
        <taxon>Pseudomonadati</taxon>
        <taxon>Bacteroidota</taxon>
        <taxon>Flavobacteriia</taxon>
        <taxon>Flavobacteriales</taxon>
        <taxon>Flavobacteriaceae</taxon>
        <taxon>Gelidibacter</taxon>
    </lineage>
</organism>
<keyword evidence="2" id="KW-0732">Signal</keyword>
<comment type="similarity">
    <text evidence="1">Belongs to the bacterial solute-binding protein 1 family.</text>
</comment>
<dbReference type="PIRSF" id="PIRSF002825">
    <property type="entry name" value="CfbpA"/>
    <property type="match status" value="1"/>
</dbReference>
<dbReference type="GO" id="GO:0030288">
    <property type="term" value="C:outer membrane-bounded periplasmic space"/>
    <property type="evidence" value="ECO:0007669"/>
    <property type="project" value="TreeGrafter"/>
</dbReference>
<dbReference type="GO" id="GO:0046872">
    <property type="term" value="F:metal ion binding"/>
    <property type="evidence" value="ECO:0007669"/>
    <property type="project" value="UniProtKB-KW"/>
</dbReference>
<evidence type="ECO:0000313" key="5">
    <source>
        <dbReference type="Proteomes" id="UP000662373"/>
    </source>
</evidence>
<feature type="binding site" evidence="3">
    <location>
        <position position="231"/>
    </location>
    <ligand>
        <name>Fe cation</name>
        <dbReference type="ChEBI" id="CHEBI:24875"/>
    </ligand>
</feature>
<feature type="binding site" evidence="3">
    <location>
        <position position="232"/>
    </location>
    <ligand>
        <name>Fe cation</name>
        <dbReference type="ChEBI" id="CHEBI:24875"/>
    </ligand>
</feature>
<keyword evidence="3" id="KW-0479">Metal-binding</keyword>
<dbReference type="PROSITE" id="PS51257">
    <property type="entry name" value="PROKAR_LIPOPROTEIN"/>
    <property type="match status" value="1"/>
</dbReference>
<dbReference type="Proteomes" id="UP000662373">
    <property type="component" value="Unassembled WGS sequence"/>
</dbReference>
<dbReference type="EMBL" id="JAEHJZ010000009">
    <property type="protein sequence ID" value="MBJ7880187.1"/>
    <property type="molecule type" value="Genomic_DNA"/>
</dbReference>
<gene>
    <name evidence="4" type="ORF">JEM65_05915</name>
</gene>
<evidence type="ECO:0000313" key="4">
    <source>
        <dbReference type="EMBL" id="MBJ7880187.1"/>
    </source>
</evidence>
<comment type="caution">
    <text evidence="4">The sequence shown here is derived from an EMBL/GenBank/DDBJ whole genome shotgun (WGS) entry which is preliminary data.</text>
</comment>
<accession>A0A934NKE6</accession>
<feature type="binding site" evidence="3">
    <location>
        <position position="44"/>
    </location>
    <ligand>
        <name>Fe cation</name>
        <dbReference type="ChEBI" id="CHEBI:24875"/>
    </ligand>
</feature>
<dbReference type="InterPro" id="IPR006059">
    <property type="entry name" value="SBP"/>
</dbReference>
<dbReference type="SUPFAM" id="SSF53850">
    <property type="entry name" value="Periplasmic binding protein-like II"/>
    <property type="match status" value="1"/>
</dbReference>
<name>A0A934NKE6_9FLAO</name>
<evidence type="ECO:0000256" key="2">
    <source>
        <dbReference type="ARBA" id="ARBA00022729"/>
    </source>
</evidence>
<sequence length="350" mass="38851">MKTILAVAIFSLLVACGNENKKTDNTEGQEANKDQVVNVYTHRHYEPDQNIFKMFEEKTGIKVKVINASADELIQKMKMEGKQSPADVLITVDAGRLSRAKDEGLLQSIDSELLENSIPSHLQDIDNQWFGLTKRARIIAYAKDRVNPEDLSTYEDLVNKKWKGKILVRSSSNIYNQSLMASIIANNGEAAAKSWAEGIVANLARSPKGSDRDQVKAVVAGEGDLAIVNSYYIGKMLNSPDAEEVKTAQKIGLFFPNQEDRGTHINVSGAGVAKYAPNKENAILFIEYLISEEAQQVFTDANYEYPILESVSPVEDIRAWGDFKEDNLGLNKLGEYNKKAVLIFDAAGWK</sequence>
<dbReference type="PANTHER" id="PTHR30006:SF15">
    <property type="entry name" value="IRON-UTILIZATION PERIPLASMIC PROTEIN"/>
    <property type="match status" value="1"/>
</dbReference>
<dbReference type="CDD" id="cd13542">
    <property type="entry name" value="PBP2_FutA1_ilke"/>
    <property type="match status" value="1"/>
</dbReference>
<dbReference type="InterPro" id="IPR026045">
    <property type="entry name" value="Ferric-bd"/>
</dbReference>
<dbReference type="PANTHER" id="PTHR30006">
    <property type="entry name" value="THIAMINE-BINDING PERIPLASMIC PROTEIN-RELATED"/>
    <property type="match status" value="1"/>
</dbReference>